<gene>
    <name evidence="1" type="ORF">LCGC14_2518860</name>
</gene>
<evidence type="ECO:0000313" key="1">
    <source>
        <dbReference type="EMBL" id="KKL14126.1"/>
    </source>
</evidence>
<accession>A0A0F9D8I8</accession>
<proteinExistence type="predicted"/>
<comment type="caution">
    <text evidence="1">The sequence shown here is derived from an EMBL/GenBank/DDBJ whole genome shotgun (WGS) entry which is preliminary data.</text>
</comment>
<dbReference type="EMBL" id="LAZR01040584">
    <property type="protein sequence ID" value="KKL14126.1"/>
    <property type="molecule type" value="Genomic_DNA"/>
</dbReference>
<organism evidence="1">
    <name type="scientific">marine sediment metagenome</name>
    <dbReference type="NCBI Taxonomy" id="412755"/>
    <lineage>
        <taxon>unclassified sequences</taxon>
        <taxon>metagenomes</taxon>
        <taxon>ecological metagenomes</taxon>
    </lineage>
</organism>
<protein>
    <submittedName>
        <fullName evidence="1">Uncharacterized protein</fullName>
    </submittedName>
</protein>
<sequence>MTYEIDQTDTPKAAMTGCLESWPRTAKGYSELVSNETRDSYYLRSK</sequence>
<dbReference type="AlphaFoldDB" id="A0A0F9D8I8"/>
<feature type="non-terminal residue" evidence="1">
    <location>
        <position position="46"/>
    </location>
</feature>
<reference evidence="1" key="1">
    <citation type="journal article" date="2015" name="Nature">
        <title>Complex archaea that bridge the gap between prokaryotes and eukaryotes.</title>
        <authorList>
            <person name="Spang A."/>
            <person name="Saw J.H."/>
            <person name="Jorgensen S.L."/>
            <person name="Zaremba-Niedzwiedzka K."/>
            <person name="Martijn J."/>
            <person name="Lind A.E."/>
            <person name="van Eijk R."/>
            <person name="Schleper C."/>
            <person name="Guy L."/>
            <person name="Ettema T.J."/>
        </authorList>
    </citation>
    <scope>NUCLEOTIDE SEQUENCE</scope>
</reference>
<name>A0A0F9D8I8_9ZZZZ</name>